<accession>A0A0F9Q7L1</accession>
<dbReference type="EMBL" id="LAZR01001731">
    <property type="protein sequence ID" value="KKN39990.1"/>
    <property type="molecule type" value="Genomic_DNA"/>
</dbReference>
<evidence type="ECO:0000313" key="1">
    <source>
        <dbReference type="EMBL" id="KKN39990.1"/>
    </source>
</evidence>
<proteinExistence type="predicted"/>
<name>A0A0F9Q7L1_9ZZZZ</name>
<dbReference type="AlphaFoldDB" id="A0A0F9Q7L1"/>
<comment type="caution">
    <text evidence="1">The sequence shown here is derived from an EMBL/GenBank/DDBJ whole genome shotgun (WGS) entry which is preliminary data.</text>
</comment>
<protein>
    <submittedName>
        <fullName evidence="1">Uncharacterized protein</fullName>
    </submittedName>
</protein>
<reference evidence="1" key="1">
    <citation type="journal article" date="2015" name="Nature">
        <title>Complex archaea that bridge the gap between prokaryotes and eukaryotes.</title>
        <authorList>
            <person name="Spang A."/>
            <person name="Saw J.H."/>
            <person name="Jorgensen S.L."/>
            <person name="Zaremba-Niedzwiedzka K."/>
            <person name="Martijn J."/>
            <person name="Lind A.E."/>
            <person name="van Eijk R."/>
            <person name="Schleper C."/>
            <person name="Guy L."/>
            <person name="Ettema T.J."/>
        </authorList>
    </citation>
    <scope>NUCLEOTIDE SEQUENCE</scope>
</reference>
<gene>
    <name evidence="1" type="ORF">LCGC14_0737610</name>
</gene>
<sequence length="43" mass="5296">MKVRLQIFIDKKVNLRFRKKFVRKKGDLSKFIEELMVKKLKSK</sequence>
<organism evidence="1">
    <name type="scientific">marine sediment metagenome</name>
    <dbReference type="NCBI Taxonomy" id="412755"/>
    <lineage>
        <taxon>unclassified sequences</taxon>
        <taxon>metagenomes</taxon>
        <taxon>ecological metagenomes</taxon>
    </lineage>
</organism>